<proteinExistence type="predicted"/>
<name>A0A8H6Z3M1_9AGAR</name>
<evidence type="ECO:0000313" key="2">
    <source>
        <dbReference type="Proteomes" id="UP000623467"/>
    </source>
</evidence>
<gene>
    <name evidence="1" type="ORF">MSAN_00619900</name>
</gene>
<protein>
    <submittedName>
        <fullName evidence="1">Uncharacterized protein</fullName>
    </submittedName>
</protein>
<comment type="caution">
    <text evidence="1">The sequence shown here is derived from an EMBL/GenBank/DDBJ whole genome shotgun (WGS) entry which is preliminary data.</text>
</comment>
<evidence type="ECO:0000313" key="1">
    <source>
        <dbReference type="EMBL" id="KAF7369904.1"/>
    </source>
</evidence>
<dbReference type="Proteomes" id="UP000623467">
    <property type="component" value="Unassembled WGS sequence"/>
</dbReference>
<sequence length="180" mass="20305">MHAPSLFAATQLHHNLSRAASANHVPPATMPTSRRREYYPESILYRTRLGTSSTVGYIPSCLNLDWVYSRGGPASQRTPVSCIEGSRRRYDIRHDIRHTTYDIRRIFRRVPRPLLLLADAMLIYTSCLVCARVRRPASTVCCAFLLDALLLDTAFEGFDAVDNVVPKTPAPLRHTRARLA</sequence>
<accession>A0A8H6Z3M1</accession>
<organism evidence="1 2">
    <name type="scientific">Mycena sanguinolenta</name>
    <dbReference type="NCBI Taxonomy" id="230812"/>
    <lineage>
        <taxon>Eukaryota</taxon>
        <taxon>Fungi</taxon>
        <taxon>Dikarya</taxon>
        <taxon>Basidiomycota</taxon>
        <taxon>Agaricomycotina</taxon>
        <taxon>Agaricomycetes</taxon>
        <taxon>Agaricomycetidae</taxon>
        <taxon>Agaricales</taxon>
        <taxon>Marasmiineae</taxon>
        <taxon>Mycenaceae</taxon>
        <taxon>Mycena</taxon>
    </lineage>
</organism>
<reference evidence="1" key="1">
    <citation type="submission" date="2020-05" db="EMBL/GenBank/DDBJ databases">
        <title>Mycena genomes resolve the evolution of fungal bioluminescence.</title>
        <authorList>
            <person name="Tsai I.J."/>
        </authorList>
    </citation>
    <scope>NUCLEOTIDE SEQUENCE</scope>
    <source>
        <strain evidence="1">160909Yilan</strain>
    </source>
</reference>
<keyword evidence="2" id="KW-1185">Reference proteome</keyword>
<dbReference type="EMBL" id="JACAZH010000004">
    <property type="protein sequence ID" value="KAF7369904.1"/>
    <property type="molecule type" value="Genomic_DNA"/>
</dbReference>
<dbReference type="AlphaFoldDB" id="A0A8H6Z3M1"/>